<proteinExistence type="predicted"/>
<dbReference type="AlphaFoldDB" id="A0A8J6NA99"/>
<feature type="domain" description="PilZ" evidence="1">
    <location>
        <begin position="6"/>
        <end position="106"/>
    </location>
</feature>
<dbReference type="Gene3D" id="2.40.10.220">
    <property type="entry name" value="predicted glycosyltransferase like domains"/>
    <property type="match status" value="1"/>
</dbReference>
<accession>A0A8J6NA99</accession>
<dbReference type="GO" id="GO:0035438">
    <property type="term" value="F:cyclic-di-GMP binding"/>
    <property type="evidence" value="ECO:0007669"/>
    <property type="project" value="InterPro"/>
</dbReference>
<comment type="caution">
    <text evidence="2">The sequence shown here is derived from an EMBL/GenBank/DDBJ whole genome shotgun (WGS) entry which is preliminary data.</text>
</comment>
<organism evidence="2 3">
    <name type="scientific">Candidatus Desulfobia pelagia</name>
    <dbReference type="NCBI Taxonomy" id="2841692"/>
    <lineage>
        <taxon>Bacteria</taxon>
        <taxon>Pseudomonadati</taxon>
        <taxon>Thermodesulfobacteriota</taxon>
        <taxon>Desulfobulbia</taxon>
        <taxon>Desulfobulbales</taxon>
        <taxon>Desulfobulbaceae</taxon>
        <taxon>Candidatus Desulfobia</taxon>
    </lineage>
</organism>
<dbReference type="SUPFAM" id="SSF141371">
    <property type="entry name" value="PilZ domain-like"/>
    <property type="match status" value="1"/>
</dbReference>
<reference evidence="2 3" key="1">
    <citation type="submission" date="2020-08" db="EMBL/GenBank/DDBJ databases">
        <title>Bridging the membrane lipid divide: bacteria of the FCB group superphylum have the potential to synthesize archaeal ether lipids.</title>
        <authorList>
            <person name="Villanueva L."/>
            <person name="Von Meijenfeldt F.A.B."/>
            <person name="Westbye A.B."/>
            <person name="Yadav S."/>
            <person name="Hopmans E.C."/>
            <person name="Dutilh B.E."/>
            <person name="Sinninghe Damste J.S."/>
        </authorList>
    </citation>
    <scope>NUCLEOTIDE SEQUENCE [LARGE SCALE GENOMIC DNA]</scope>
    <source>
        <strain evidence="2">NIOZ-UU47</strain>
    </source>
</reference>
<evidence type="ECO:0000259" key="1">
    <source>
        <dbReference type="Pfam" id="PF07238"/>
    </source>
</evidence>
<dbReference type="EMBL" id="JACNJZ010000060">
    <property type="protein sequence ID" value="MBC8316901.1"/>
    <property type="molecule type" value="Genomic_DNA"/>
</dbReference>
<protein>
    <submittedName>
        <fullName evidence="2">PilZ domain-containing protein</fullName>
    </submittedName>
</protein>
<dbReference type="InterPro" id="IPR009875">
    <property type="entry name" value="PilZ_domain"/>
</dbReference>
<evidence type="ECO:0000313" key="3">
    <source>
        <dbReference type="Proteomes" id="UP000614424"/>
    </source>
</evidence>
<sequence length="131" mass="15341">MTTFEERREYKRVKPPREMNSFSQNQLSEVIDISATGLRLKGSFVENQSEEYSLKLFTTDFQFLLTDIPAKVVWEKKHGLYLNHIKEIGVRFEGLSEEQQEQINLLLSPQLFWQSQCSSSWNTKTGSARDF</sequence>
<gene>
    <name evidence="2" type="ORF">H8E41_03280</name>
</gene>
<name>A0A8J6NA99_9BACT</name>
<dbReference type="Pfam" id="PF07238">
    <property type="entry name" value="PilZ"/>
    <property type="match status" value="1"/>
</dbReference>
<evidence type="ECO:0000313" key="2">
    <source>
        <dbReference type="EMBL" id="MBC8316901.1"/>
    </source>
</evidence>
<dbReference type="Proteomes" id="UP000614424">
    <property type="component" value="Unassembled WGS sequence"/>
</dbReference>